<dbReference type="EMBL" id="QXDL01000072">
    <property type="protein sequence ID" value="RIH84528.1"/>
    <property type="molecule type" value="Genomic_DNA"/>
</dbReference>
<organism evidence="1 2">
    <name type="scientific">Calidithermus terrae</name>
    <dbReference type="NCBI Taxonomy" id="1408545"/>
    <lineage>
        <taxon>Bacteria</taxon>
        <taxon>Thermotogati</taxon>
        <taxon>Deinococcota</taxon>
        <taxon>Deinococci</taxon>
        <taxon>Thermales</taxon>
        <taxon>Thermaceae</taxon>
        <taxon>Calidithermus</taxon>
    </lineage>
</organism>
<keyword evidence="1" id="KW-0808">Transferase</keyword>
<keyword evidence="2" id="KW-1185">Reference proteome</keyword>
<name>A0A399EKL3_9DEIN</name>
<keyword evidence="1" id="KW-0830">Ubiquinone</keyword>
<accession>A0A399EKL3</accession>
<evidence type="ECO:0000313" key="1">
    <source>
        <dbReference type="EMBL" id="RIH84528.1"/>
    </source>
</evidence>
<gene>
    <name evidence="1" type="primary">ubiG</name>
    <name evidence="1" type="ORF">Mterra_01945</name>
</gene>
<dbReference type="CDD" id="cd02440">
    <property type="entry name" value="AdoMet_MTases"/>
    <property type="match status" value="1"/>
</dbReference>
<dbReference type="EC" id="2.1.1.222" evidence="1"/>
<dbReference type="GO" id="GO:0102208">
    <property type="term" value="F:2-polyprenyl-6-hydroxyphenol methylase activity"/>
    <property type="evidence" value="ECO:0007669"/>
    <property type="project" value="UniProtKB-EC"/>
</dbReference>
<reference evidence="1 2" key="1">
    <citation type="submission" date="2018-08" db="EMBL/GenBank/DDBJ databases">
        <title>Meiothermus terrae DSM 26712 genome sequencing project.</title>
        <authorList>
            <person name="Da Costa M.S."/>
            <person name="Albuquerque L."/>
            <person name="Raposo P."/>
            <person name="Froufe H.J.C."/>
            <person name="Barroso C.S."/>
            <person name="Egas C."/>
        </authorList>
    </citation>
    <scope>NUCLEOTIDE SEQUENCE [LARGE SCALE GENOMIC DNA]</scope>
    <source>
        <strain evidence="1 2">DSM 26712</strain>
    </source>
</reference>
<comment type="caution">
    <text evidence="1">The sequence shown here is derived from an EMBL/GenBank/DDBJ whole genome shotgun (WGS) entry which is preliminary data.</text>
</comment>
<dbReference type="Proteomes" id="UP000265715">
    <property type="component" value="Unassembled WGS sequence"/>
</dbReference>
<dbReference type="PANTHER" id="PTHR43861">
    <property type="entry name" value="TRANS-ACONITATE 2-METHYLTRANSFERASE-RELATED"/>
    <property type="match status" value="1"/>
</dbReference>
<dbReference type="InterPro" id="IPR029063">
    <property type="entry name" value="SAM-dependent_MTases_sf"/>
</dbReference>
<proteinExistence type="predicted"/>
<dbReference type="SUPFAM" id="SSF53335">
    <property type="entry name" value="S-adenosyl-L-methionine-dependent methyltransferases"/>
    <property type="match status" value="1"/>
</dbReference>
<dbReference type="Gene3D" id="3.40.50.150">
    <property type="entry name" value="Vaccinia Virus protein VP39"/>
    <property type="match status" value="1"/>
</dbReference>
<sequence length="356" mass="39764">MKEPYDNEGIRVVEAPNCYQCGRQGSSLYRGLRDRVFTAPGLWNIAYCSHCQLAWLDPHPVPEDIGKLYTNYYTHVESERTPNKRSLLQRIRNSILAASFGYGSLIDEKSKDALLGRILSRVRLLYDFAGSSVMWLPLQKGGRLLDVGCGSGDFMARMRDLGWQVAGVEPDPTAAQLAQQRGLEVHQGTLEEAGLAEESFDVVTLNHVIEHLPDPISVLQTCRRLLREGGKIVIATPNSRSLGSRYFGQAWLDWDPPRHLYLFTRYSLGECVHRSGLCPLEVRTVAHSAWWRFVTSKLIRQNSALPGGLPIGELLRVKGANAGSRLQGLVFQLLEQSLLRTGDLGEELVLIAGKQR</sequence>
<dbReference type="Pfam" id="PF13489">
    <property type="entry name" value="Methyltransf_23"/>
    <property type="match status" value="1"/>
</dbReference>
<evidence type="ECO:0000313" key="2">
    <source>
        <dbReference type="Proteomes" id="UP000265715"/>
    </source>
</evidence>
<keyword evidence="1" id="KW-0489">Methyltransferase</keyword>
<dbReference type="AlphaFoldDB" id="A0A399EKL3"/>
<protein>
    <submittedName>
        <fullName evidence="1">Ubiquinone biosynthesis O-methyltransferase</fullName>
        <ecNumber evidence="1">2.1.1.222</ecNumber>
    </submittedName>
</protein>
<dbReference type="GO" id="GO:0032259">
    <property type="term" value="P:methylation"/>
    <property type="evidence" value="ECO:0007669"/>
    <property type="project" value="UniProtKB-KW"/>
</dbReference>